<evidence type="ECO:0000256" key="5">
    <source>
        <dbReference type="ARBA" id="ARBA00022989"/>
    </source>
</evidence>
<evidence type="ECO:0000256" key="8">
    <source>
        <dbReference type="SAM" id="Phobius"/>
    </source>
</evidence>
<feature type="transmembrane region" description="Helical" evidence="8">
    <location>
        <begin position="240"/>
        <end position="260"/>
    </location>
</feature>
<feature type="transmembrane region" description="Helical" evidence="8">
    <location>
        <begin position="33"/>
        <end position="54"/>
    </location>
</feature>
<dbReference type="PANTHER" id="PTHR31806:SF1">
    <property type="entry name" value="PURINE-CYTOSINE PERMEASE FCY2-RELATED"/>
    <property type="match status" value="1"/>
</dbReference>
<dbReference type="Pfam" id="PF02133">
    <property type="entry name" value="Transp_cyt_pur"/>
    <property type="match status" value="1"/>
</dbReference>
<dbReference type="InterPro" id="IPR001248">
    <property type="entry name" value="Pur-cyt_permease"/>
</dbReference>
<keyword evidence="4 8" id="KW-0812">Transmembrane</keyword>
<keyword evidence="5 8" id="KW-1133">Transmembrane helix</keyword>
<dbReference type="Proteomes" id="UP000036313">
    <property type="component" value="Unassembled WGS sequence"/>
</dbReference>
<feature type="transmembrane region" description="Helical" evidence="8">
    <location>
        <begin position="406"/>
        <end position="425"/>
    </location>
</feature>
<comment type="subcellular location">
    <subcellularLocation>
        <location evidence="1">Membrane</location>
        <topology evidence="1">Multi-pass membrane protein</topology>
    </subcellularLocation>
</comment>
<keyword evidence="6 7" id="KW-0472">Membrane</keyword>
<dbReference type="GO" id="GO:0005886">
    <property type="term" value="C:plasma membrane"/>
    <property type="evidence" value="ECO:0007669"/>
    <property type="project" value="TreeGrafter"/>
</dbReference>
<gene>
    <name evidence="9" type="ORF">MOBUDSM44075_04665</name>
</gene>
<evidence type="ECO:0000256" key="1">
    <source>
        <dbReference type="ARBA" id="ARBA00004141"/>
    </source>
</evidence>
<keyword evidence="3 7" id="KW-0813">Transport</keyword>
<dbReference type="PATRIC" id="fig|1807.14.peg.4696"/>
<feature type="transmembrane region" description="Helical" evidence="8">
    <location>
        <begin position="170"/>
        <end position="191"/>
    </location>
</feature>
<evidence type="ECO:0000256" key="7">
    <source>
        <dbReference type="PIRNR" id="PIRNR002744"/>
    </source>
</evidence>
<feature type="transmembrane region" description="Helical" evidence="8">
    <location>
        <begin position="60"/>
        <end position="80"/>
    </location>
</feature>
<evidence type="ECO:0000256" key="6">
    <source>
        <dbReference type="ARBA" id="ARBA00023136"/>
    </source>
</evidence>
<feature type="transmembrane region" description="Helical" evidence="8">
    <location>
        <begin position="139"/>
        <end position="158"/>
    </location>
</feature>
<dbReference type="Gene3D" id="1.10.4160.10">
    <property type="entry name" value="Hydantoin permease"/>
    <property type="match status" value="1"/>
</dbReference>
<dbReference type="PANTHER" id="PTHR31806">
    <property type="entry name" value="PURINE-CYTOSINE PERMEASE FCY2-RELATED"/>
    <property type="match status" value="1"/>
</dbReference>
<organism evidence="9 10">
    <name type="scientific">Mycolicibacterium obuense</name>
    <dbReference type="NCBI Taxonomy" id="1807"/>
    <lineage>
        <taxon>Bacteria</taxon>
        <taxon>Bacillati</taxon>
        <taxon>Actinomycetota</taxon>
        <taxon>Actinomycetes</taxon>
        <taxon>Mycobacteriales</taxon>
        <taxon>Mycobacteriaceae</taxon>
        <taxon>Mycolicibacterium</taxon>
    </lineage>
</organism>
<dbReference type="GO" id="GO:0022857">
    <property type="term" value="F:transmembrane transporter activity"/>
    <property type="evidence" value="ECO:0007669"/>
    <property type="project" value="InterPro"/>
</dbReference>
<name>A0A0J6VE26_9MYCO</name>
<accession>A0A0J6VE26</accession>
<evidence type="ECO:0000313" key="10">
    <source>
        <dbReference type="Proteomes" id="UP000036313"/>
    </source>
</evidence>
<proteinExistence type="inferred from homology"/>
<evidence type="ECO:0000256" key="2">
    <source>
        <dbReference type="ARBA" id="ARBA00008974"/>
    </source>
</evidence>
<feature type="transmembrane region" description="Helical" evidence="8">
    <location>
        <begin position="322"/>
        <end position="341"/>
    </location>
</feature>
<feature type="transmembrane region" description="Helical" evidence="8">
    <location>
        <begin position="280"/>
        <end position="302"/>
    </location>
</feature>
<feature type="transmembrane region" description="Helical" evidence="8">
    <location>
        <begin position="100"/>
        <end position="127"/>
    </location>
</feature>
<comment type="caution">
    <text evidence="9">The sequence shown here is derived from an EMBL/GenBank/DDBJ whole genome shotgun (WGS) entry which is preliminary data.</text>
</comment>
<evidence type="ECO:0000313" key="9">
    <source>
        <dbReference type="EMBL" id="KMO69240.1"/>
    </source>
</evidence>
<reference evidence="9 10" key="1">
    <citation type="journal article" date="2015" name="Genome Biol. Evol.">
        <title>Characterization of Three Mycobacterium spp. with Potential Use in Bioremediation by Genome Sequencing and Comparative Genomics.</title>
        <authorList>
            <person name="Das S."/>
            <person name="Pettersson B.M."/>
            <person name="Behra P.R."/>
            <person name="Ramesh M."/>
            <person name="Dasgupta S."/>
            <person name="Bhattacharya A."/>
            <person name="Kirsebom L.A."/>
        </authorList>
    </citation>
    <scope>NUCLEOTIDE SEQUENCE [LARGE SCALE GENOMIC DNA]</scope>
    <source>
        <strain evidence="9 10">DSM 44075</strain>
    </source>
</reference>
<dbReference type="RefSeq" id="WP_053079460.1">
    <property type="nucleotide sequence ID" value="NZ_JYNU01000057.1"/>
</dbReference>
<protein>
    <submittedName>
        <fullName evidence="9">Allantoin permease</fullName>
    </submittedName>
</protein>
<feature type="transmembrane region" description="Helical" evidence="8">
    <location>
        <begin position="445"/>
        <end position="465"/>
    </location>
</feature>
<dbReference type="PIRSF" id="PIRSF002744">
    <property type="entry name" value="Pur-cyt_permease"/>
    <property type="match status" value="1"/>
</dbReference>
<comment type="similarity">
    <text evidence="2 7">Belongs to the purine-cytosine permease (2.A.39) family.</text>
</comment>
<feature type="transmembrane region" description="Helical" evidence="8">
    <location>
        <begin position="353"/>
        <end position="376"/>
    </location>
</feature>
<dbReference type="CDD" id="cd11484">
    <property type="entry name" value="SLC-NCS1sbd_CobB-like"/>
    <property type="match status" value="1"/>
</dbReference>
<dbReference type="AlphaFoldDB" id="A0A0J6VE26"/>
<dbReference type="InterPro" id="IPR026030">
    <property type="entry name" value="Pur-cyt_permease_Fcy2/21/22"/>
</dbReference>
<dbReference type="EMBL" id="JYNU01000057">
    <property type="protein sequence ID" value="KMO69240.1"/>
    <property type="molecule type" value="Genomic_DNA"/>
</dbReference>
<evidence type="ECO:0000256" key="4">
    <source>
        <dbReference type="ARBA" id="ARBA00022692"/>
    </source>
</evidence>
<sequence length="483" mass="50851">MSHTPETVESTRLESSHIDVIDPDQRHGRARDLFTVWFSGNLSIGNAIFGALAIVVGNSFWWSVVAVLVGNIVGGTFMALHSVQGARLGVPQLIQSRGQFGFLGALLPVVLAALLYCGFFVVTAVLGGQALSAAMPNTVSVNGGLVALSLVSLGIALLGYRAIHVAAKWAIWPLAAAVVVVTIGSISHSGIELTAGPFQPGPFFTAVGLMATFLLTYAPYVSDYSRYLPVNVSAKSCFGWTFSGVFVSATWCNLLGVVLAAQIGGTDMFLATREVVGVEWIAVATLLVTALAIAGNNALNLYGGMLNLITAISSFKDVRPSVLVRLGFLLPTFAIGLWLGLTVTDDFSTQLTNFLSFLTLGFVPWGAINLLDFYLVRHGSYDVTAFFTRRGGVYNHDPATWTYGGVNFQALVAYVIGVAVSLPFVNNGWYAGPIAQQLGGADLSWVPGLLVTGAVYLGVTTIAGARRASSLTTFTGAVPGGAR</sequence>
<evidence type="ECO:0000256" key="3">
    <source>
        <dbReference type="ARBA" id="ARBA00022448"/>
    </source>
</evidence>
<feature type="transmembrane region" description="Helical" evidence="8">
    <location>
        <begin position="203"/>
        <end position="220"/>
    </location>
</feature>